<name>A0AAE8SVA8_9PEZI</name>
<dbReference type="PANTHER" id="PTHR21737:SF4">
    <property type="entry name" value="SPLICING FACTOR CACTIN"/>
    <property type="match status" value="1"/>
</dbReference>
<evidence type="ECO:0000313" key="7">
    <source>
        <dbReference type="Proteomes" id="UP001187682"/>
    </source>
</evidence>
<comment type="caution">
    <text evidence="6">The sequence shown here is derived from an EMBL/GenBank/DDBJ whole genome shotgun (WGS) entry which is preliminary data.</text>
</comment>
<organism evidence="6 7">
    <name type="scientific">Cephalotrichum gorgonifer</name>
    <dbReference type="NCBI Taxonomy" id="2041049"/>
    <lineage>
        <taxon>Eukaryota</taxon>
        <taxon>Fungi</taxon>
        <taxon>Dikarya</taxon>
        <taxon>Ascomycota</taxon>
        <taxon>Pezizomycotina</taxon>
        <taxon>Sordariomycetes</taxon>
        <taxon>Hypocreomycetidae</taxon>
        <taxon>Microascales</taxon>
        <taxon>Microascaceae</taxon>
        <taxon>Cephalotrichum</taxon>
    </lineage>
</organism>
<protein>
    <recommendedName>
        <fullName evidence="2">Splicing factor Cactin</fullName>
    </recommendedName>
</protein>
<evidence type="ECO:0000259" key="4">
    <source>
        <dbReference type="Pfam" id="PF09732"/>
    </source>
</evidence>
<reference evidence="6" key="1">
    <citation type="submission" date="2018-03" db="EMBL/GenBank/DDBJ databases">
        <authorList>
            <person name="Guldener U."/>
        </authorList>
    </citation>
    <scope>NUCLEOTIDE SEQUENCE</scope>
</reference>
<dbReference type="GO" id="GO:0005681">
    <property type="term" value="C:spliceosomal complex"/>
    <property type="evidence" value="ECO:0007669"/>
    <property type="project" value="TreeGrafter"/>
</dbReference>
<dbReference type="EMBL" id="ONZQ02000006">
    <property type="protein sequence ID" value="SPO02551.1"/>
    <property type="molecule type" value="Genomic_DNA"/>
</dbReference>
<accession>A0AAE8SVA8</accession>
<dbReference type="Pfam" id="PF10312">
    <property type="entry name" value="Cactin_mid"/>
    <property type="match status" value="1"/>
</dbReference>
<feature type="domain" description="Splicing factor Cactin C-terminal" evidence="4">
    <location>
        <begin position="379"/>
        <end position="512"/>
    </location>
</feature>
<evidence type="ECO:0000259" key="5">
    <source>
        <dbReference type="Pfam" id="PF10312"/>
    </source>
</evidence>
<feature type="region of interest" description="Disordered" evidence="3">
    <location>
        <begin position="362"/>
        <end position="381"/>
    </location>
</feature>
<dbReference type="InterPro" id="IPR019134">
    <property type="entry name" value="Cactin_C"/>
</dbReference>
<evidence type="ECO:0000256" key="3">
    <source>
        <dbReference type="SAM" id="MobiDB-lite"/>
    </source>
</evidence>
<dbReference type="Pfam" id="PF09732">
    <property type="entry name" value="CactinC_cactus"/>
    <property type="match status" value="1"/>
</dbReference>
<evidence type="ECO:0000313" key="6">
    <source>
        <dbReference type="EMBL" id="SPO02551.1"/>
    </source>
</evidence>
<gene>
    <name evidence="6" type="ORF">DNG_05224</name>
</gene>
<evidence type="ECO:0000256" key="1">
    <source>
        <dbReference type="ARBA" id="ARBA00006895"/>
    </source>
</evidence>
<dbReference type="GO" id="GO:0045292">
    <property type="term" value="P:mRNA cis splicing, via spliceosome"/>
    <property type="evidence" value="ECO:0007669"/>
    <property type="project" value="TreeGrafter"/>
</dbReference>
<dbReference type="AlphaFoldDB" id="A0AAE8SVA8"/>
<dbReference type="PANTHER" id="PTHR21737">
    <property type="entry name" value="POLYGLUTAMINE BINDING PROTEIN 1/MARVEL MEMBRANE-ASSOCIATING DOMAIN CONTAINING 3"/>
    <property type="match status" value="1"/>
</dbReference>
<proteinExistence type="inferred from homology"/>
<keyword evidence="7" id="KW-1185">Reference proteome</keyword>
<feature type="compositionally biased region" description="Basic and acidic residues" evidence="3">
    <location>
        <begin position="1"/>
        <end position="20"/>
    </location>
</feature>
<dbReference type="SMART" id="SM01050">
    <property type="entry name" value="CactinC_cactus"/>
    <property type="match status" value="1"/>
</dbReference>
<dbReference type="GO" id="GO:0005737">
    <property type="term" value="C:cytoplasm"/>
    <property type="evidence" value="ECO:0007669"/>
    <property type="project" value="TreeGrafter"/>
</dbReference>
<comment type="similarity">
    <text evidence="1">Belongs to the CACTIN family.</text>
</comment>
<evidence type="ECO:0000256" key="2">
    <source>
        <dbReference type="ARBA" id="ARBA00034534"/>
    </source>
</evidence>
<feature type="region of interest" description="Disordered" evidence="3">
    <location>
        <begin position="272"/>
        <end position="336"/>
    </location>
</feature>
<dbReference type="Proteomes" id="UP001187682">
    <property type="component" value="Unassembled WGS sequence"/>
</dbReference>
<feature type="compositionally biased region" description="Low complexity" evidence="3">
    <location>
        <begin position="284"/>
        <end position="310"/>
    </location>
</feature>
<sequence>MDPGRRAMIEGDGPRTRDPTSPRFDPFTRISKPKRPAARAQSPSKLNPQSRPQPQPHSRLKEKYLTQDEQSDKFVADEDKFVLKQAKKKANIRVREHRATPVDLLAFNLRYIDTDRDVFDEDDEDLEIDVPAPEQVMEELDASELAELDTEIENYHTLETNARNREYWEALRTIGRHRAAQLAAQRKAGGRDVGAVSADVDKILSPKTYEQLEALERQIKTKLESDEDIDTDYWENLLDSLLVWKSRAKLTKVCRDIKDARVEMLRATNPEKAAALEQSEGTLAAAPPQQSRPAQTQKPAATAAANPTPQSRLSALGKAQARAAPPGTARFAQPAEEDFSATTKALFEREVARGVSENEEIFTAEETVPGSSSSRPPQWAEKYRPRKPRYFNRVQMGYEWNKYNQTHYDHDNPPPKVVHGYKFNIFYPDLIDKSRAPTYKIIREGGRKRGESFTPAGEADTCLIRFIAGPPYEDIAFRIVDREWDYSAKKDRGFRSTFDKGILQLHFQFKKKVTVEYLLGSDQGIAWLISPCRTS</sequence>
<feature type="region of interest" description="Disordered" evidence="3">
    <location>
        <begin position="1"/>
        <end position="71"/>
    </location>
</feature>
<feature type="compositionally biased region" description="Basic and acidic residues" evidence="3">
    <location>
        <begin position="59"/>
        <end position="71"/>
    </location>
</feature>
<dbReference type="InterPro" id="IPR018816">
    <property type="entry name" value="Cactin_central"/>
</dbReference>
<feature type="domain" description="Splicing factor cactin central" evidence="5">
    <location>
        <begin position="66"/>
        <end position="253"/>
    </location>
</feature>